<keyword evidence="7" id="KW-1185">Reference proteome</keyword>
<evidence type="ECO:0000256" key="1">
    <source>
        <dbReference type="ARBA" id="ARBA00001709"/>
    </source>
</evidence>
<dbReference type="InterPro" id="IPR032259">
    <property type="entry name" value="HIBYL-CoA-H"/>
</dbReference>
<dbReference type="Gene3D" id="3.90.226.10">
    <property type="entry name" value="2-enoyl-CoA Hydratase, Chain A, domain 1"/>
    <property type="match status" value="1"/>
</dbReference>
<organism evidence="6 7">
    <name type="scientific">Rosa chinensis</name>
    <name type="common">China rose</name>
    <dbReference type="NCBI Taxonomy" id="74649"/>
    <lineage>
        <taxon>Eukaryota</taxon>
        <taxon>Viridiplantae</taxon>
        <taxon>Streptophyta</taxon>
        <taxon>Embryophyta</taxon>
        <taxon>Tracheophyta</taxon>
        <taxon>Spermatophyta</taxon>
        <taxon>Magnoliopsida</taxon>
        <taxon>eudicotyledons</taxon>
        <taxon>Gunneridae</taxon>
        <taxon>Pentapetalae</taxon>
        <taxon>rosids</taxon>
        <taxon>fabids</taxon>
        <taxon>Rosales</taxon>
        <taxon>Rosaceae</taxon>
        <taxon>Rosoideae</taxon>
        <taxon>Rosoideae incertae sedis</taxon>
        <taxon>Rosa</taxon>
    </lineage>
</organism>
<dbReference type="AlphaFoldDB" id="A0A2P6QVC3"/>
<dbReference type="STRING" id="74649.A0A2P6QVC3"/>
<name>A0A2P6QVC3_ROSCH</name>
<comment type="catalytic activity">
    <reaction evidence="1 4">
        <text>3-hydroxy-2-methylpropanoyl-CoA + H2O = 3-hydroxy-2-methylpropanoate + CoA + H(+)</text>
        <dbReference type="Rhea" id="RHEA:20888"/>
        <dbReference type="ChEBI" id="CHEBI:11805"/>
        <dbReference type="ChEBI" id="CHEBI:15377"/>
        <dbReference type="ChEBI" id="CHEBI:15378"/>
        <dbReference type="ChEBI" id="CHEBI:57287"/>
        <dbReference type="ChEBI" id="CHEBI:57340"/>
        <dbReference type="EC" id="3.1.2.4"/>
    </reaction>
</comment>
<dbReference type="PANTHER" id="PTHR43176">
    <property type="entry name" value="3-HYDROXYISOBUTYRYL-COA HYDROLASE-RELATED"/>
    <property type="match status" value="1"/>
</dbReference>
<accession>A0A2P6QVC3</accession>
<dbReference type="InterPro" id="IPR045004">
    <property type="entry name" value="ECH_dom"/>
</dbReference>
<sequence length="59" mass="6604">MISRLLELFLAYEEDVNAKLVILKGKGRAFCAAGDVAVVIRDINEGNWRLDAHFVLVVM</sequence>
<dbReference type="OMA" id="AMKICIN"/>
<evidence type="ECO:0000256" key="3">
    <source>
        <dbReference type="ARBA" id="ARBA00022801"/>
    </source>
</evidence>
<comment type="caution">
    <text evidence="6">The sequence shown here is derived from an EMBL/GenBank/DDBJ whole genome shotgun (WGS) entry which is preliminary data.</text>
</comment>
<dbReference type="GO" id="GO:0006574">
    <property type="term" value="P:L-valine catabolic process"/>
    <property type="evidence" value="ECO:0007669"/>
    <property type="project" value="UniProtKB-UniRule"/>
</dbReference>
<dbReference type="EMBL" id="PDCK01000042">
    <property type="protein sequence ID" value="PRQ38114.1"/>
    <property type="molecule type" value="Genomic_DNA"/>
</dbReference>
<comment type="similarity">
    <text evidence="4">Belongs to the enoyl-CoA hydratase/isomerase family.</text>
</comment>
<evidence type="ECO:0000259" key="5">
    <source>
        <dbReference type="Pfam" id="PF16113"/>
    </source>
</evidence>
<dbReference type="EC" id="3.1.2.4" evidence="2 4"/>
<comment type="pathway">
    <text evidence="4">Amino-acid degradation; L-valine degradation.</text>
</comment>
<proteinExistence type="inferred from homology"/>
<dbReference type="Gramene" id="PRQ38114">
    <property type="protein sequence ID" value="PRQ38114"/>
    <property type="gene ID" value="RchiOBHm_Chr4g0410201"/>
</dbReference>
<keyword evidence="3 4" id="KW-0378">Hydrolase</keyword>
<dbReference type="Proteomes" id="UP000238479">
    <property type="component" value="Chromosome 4"/>
</dbReference>
<dbReference type="Pfam" id="PF16113">
    <property type="entry name" value="ECH_2"/>
    <property type="match status" value="1"/>
</dbReference>
<feature type="domain" description="Enoyl-CoA hydratase/isomerase" evidence="5">
    <location>
        <begin position="1"/>
        <end position="54"/>
    </location>
</feature>
<dbReference type="InterPro" id="IPR029045">
    <property type="entry name" value="ClpP/crotonase-like_dom_sf"/>
</dbReference>
<dbReference type="GO" id="GO:0003860">
    <property type="term" value="F:3-hydroxyisobutyryl-CoA hydrolase activity"/>
    <property type="evidence" value="ECO:0007669"/>
    <property type="project" value="UniProtKB-UniRule"/>
</dbReference>
<comment type="function">
    <text evidence="4">Hydrolyzes 3-hydroxyisobutyryl-CoA (HIBYL-CoA), a saline catabolite. Has high activity toward isobutyryl-CoA. Could be an isobutyryl-CoA dehydrogenase that functions in valine catabolism.</text>
</comment>
<dbReference type="SUPFAM" id="SSF52096">
    <property type="entry name" value="ClpP/crotonase"/>
    <property type="match status" value="1"/>
</dbReference>
<gene>
    <name evidence="6" type="ORF">RchiOBHm_Chr4g0410201</name>
</gene>
<evidence type="ECO:0000256" key="4">
    <source>
        <dbReference type="RuleBase" id="RU369070"/>
    </source>
</evidence>
<evidence type="ECO:0000256" key="2">
    <source>
        <dbReference type="ARBA" id="ARBA00011915"/>
    </source>
</evidence>
<protein>
    <recommendedName>
        <fullName evidence="2 4">3-hydroxyisobutyryl-CoA hydrolase</fullName>
        <shortName evidence="4">HIB-CoA hydrolase</shortName>
        <shortName evidence="4">HIBYL-CoA-H</shortName>
        <ecNumber evidence="2 4">3.1.2.4</ecNumber>
    </recommendedName>
    <alternativeName>
        <fullName evidence="4">3-hydroxyisobutyryl-coenzyme A hydrolase</fullName>
    </alternativeName>
</protein>
<evidence type="ECO:0000313" key="6">
    <source>
        <dbReference type="EMBL" id="PRQ38114.1"/>
    </source>
</evidence>
<evidence type="ECO:0000313" key="7">
    <source>
        <dbReference type="Proteomes" id="UP000238479"/>
    </source>
</evidence>
<reference evidence="6 7" key="1">
    <citation type="journal article" date="2018" name="Nat. Genet.">
        <title>The Rosa genome provides new insights in the design of modern roses.</title>
        <authorList>
            <person name="Bendahmane M."/>
        </authorList>
    </citation>
    <scope>NUCLEOTIDE SEQUENCE [LARGE SCALE GENOMIC DNA]</scope>
    <source>
        <strain evidence="7">cv. Old Blush</strain>
    </source>
</reference>
<dbReference type="PANTHER" id="PTHR43176:SF3">
    <property type="entry name" value="3-HYDROXYISOBUTYRYL-COA HYDROLASE, MITOCHONDRIAL"/>
    <property type="match status" value="1"/>
</dbReference>